<evidence type="ECO:0000313" key="3">
    <source>
        <dbReference type="EMBL" id="CAB3249608.1"/>
    </source>
</evidence>
<evidence type="ECO:0008006" key="5">
    <source>
        <dbReference type="Google" id="ProtNLM"/>
    </source>
</evidence>
<dbReference type="OrthoDB" id="5402602at2759"/>
<reference evidence="3 4" key="1">
    <citation type="submission" date="2020-04" db="EMBL/GenBank/DDBJ databases">
        <authorList>
            <person name="Wallbank WR R."/>
            <person name="Pardo Diaz C."/>
            <person name="Kozak K."/>
            <person name="Martin S."/>
            <person name="Jiggins C."/>
            <person name="Moest M."/>
            <person name="Warren A I."/>
            <person name="Byers J.R.P. K."/>
            <person name="Montejo-Kovacevich G."/>
            <person name="Yen C E."/>
        </authorList>
    </citation>
    <scope>NUCLEOTIDE SEQUENCE [LARGE SCALE GENOMIC DNA]</scope>
</reference>
<feature type="compositionally biased region" description="Low complexity" evidence="2">
    <location>
        <begin position="62"/>
        <end position="77"/>
    </location>
</feature>
<dbReference type="SUPFAM" id="SSF48403">
    <property type="entry name" value="Ankyrin repeat"/>
    <property type="match status" value="1"/>
</dbReference>
<dbReference type="Pfam" id="PF12796">
    <property type="entry name" value="Ank_2"/>
    <property type="match status" value="1"/>
</dbReference>
<dbReference type="PROSITE" id="PS50088">
    <property type="entry name" value="ANK_REPEAT"/>
    <property type="match status" value="1"/>
</dbReference>
<evidence type="ECO:0000313" key="4">
    <source>
        <dbReference type="Proteomes" id="UP000494106"/>
    </source>
</evidence>
<sequence length="187" mass="21006">MTSLITITIVSNYAYAVYDPAIPDMRYYFSYEKKVFPFRHLNRNQLPMLTIHDITPSSVSSTVNSTPILEPDGNNPRPWRRGDRRQQRLNTELLEAIEEHDMAEVEKLLNAGANPNATCRVGLVSACHMAALIGGEALSLLVKFGAEKLRSDRLGRTPLHLAAYAGNIRQMAILLDFPEGKSIYRSF</sequence>
<dbReference type="Proteomes" id="UP000494106">
    <property type="component" value="Unassembled WGS sequence"/>
</dbReference>
<evidence type="ECO:0000256" key="2">
    <source>
        <dbReference type="SAM" id="MobiDB-lite"/>
    </source>
</evidence>
<dbReference type="SMART" id="SM00248">
    <property type="entry name" value="ANK"/>
    <property type="match status" value="2"/>
</dbReference>
<name>A0A8S1AWL6_ARCPL</name>
<dbReference type="InterPro" id="IPR036770">
    <property type="entry name" value="Ankyrin_rpt-contain_sf"/>
</dbReference>
<organism evidence="3 4">
    <name type="scientific">Arctia plantaginis</name>
    <name type="common">Wood tiger moth</name>
    <name type="synonym">Phalaena plantaginis</name>
    <dbReference type="NCBI Taxonomy" id="874455"/>
    <lineage>
        <taxon>Eukaryota</taxon>
        <taxon>Metazoa</taxon>
        <taxon>Ecdysozoa</taxon>
        <taxon>Arthropoda</taxon>
        <taxon>Hexapoda</taxon>
        <taxon>Insecta</taxon>
        <taxon>Pterygota</taxon>
        <taxon>Neoptera</taxon>
        <taxon>Endopterygota</taxon>
        <taxon>Lepidoptera</taxon>
        <taxon>Glossata</taxon>
        <taxon>Ditrysia</taxon>
        <taxon>Noctuoidea</taxon>
        <taxon>Erebidae</taxon>
        <taxon>Arctiinae</taxon>
        <taxon>Arctia</taxon>
    </lineage>
</organism>
<accession>A0A8S1AWL6</accession>
<feature type="repeat" description="ANK" evidence="1">
    <location>
        <begin position="154"/>
        <end position="176"/>
    </location>
</feature>
<comment type="caution">
    <text evidence="3">The sequence shown here is derived from an EMBL/GenBank/DDBJ whole genome shotgun (WGS) entry which is preliminary data.</text>
</comment>
<dbReference type="EMBL" id="CADEBC010000540">
    <property type="protein sequence ID" value="CAB3249608.1"/>
    <property type="molecule type" value="Genomic_DNA"/>
</dbReference>
<gene>
    <name evidence="3" type="ORF">APLA_LOCUS12135</name>
</gene>
<keyword evidence="4" id="KW-1185">Reference proteome</keyword>
<dbReference type="PROSITE" id="PS50297">
    <property type="entry name" value="ANK_REP_REGION"/>
    <property type="match status" value="1"/>
</dbReference>
<dbReference type="Gene3D" id="1.25.40.20">
    <property type="entry name" value="Ankyrin repeat-containing domain"/>
    <property type="match status" value="1"/>
</dbReference>
<keyword evidence="1" id="KW-0040">ANK repeat</keyword>
<dbReference type="InterPro" id="IPR002110">
    <property type="entry name" value="Ankyrin_rpt"/>
</dbReference>
<evidence type="ECO:0000256" key="1">
    <source>
        <dbReference type="PROSITE-ProRule" id="PRU00023"/>
    </source>
</evidence>
<protein>
    <recommendedName>
        <fullName evidence="5">Ankyrin repeat protein</fullName>
    </recommendedName>
</protein>
<feature type="region of interest" description="Disordered" evidence="2">
    <location>
        <begin position="62"/>
        <end position="82"/>
    </location>
</feature>
<dbReference type="AlphaFoldDB" id="A0A8S1AWL6"/>
<proteinExistence type="predicted"/>